<organism evidence="2 3">
    <name type="scientific">Hebeloma cylindrosporum</name>
    <dbReference type="NCBI Taxonomy" id="76867"/>
    <lineage>
        <taxon>Eukaryota</taxon>
        <taxon>Fungi</taxon>
        <taxon>Dikarya</taxon>
        <taxon>Basidiomycota</taxon>
        <taxon>Agaricomycotina</taxon>
        <taxon>Agaricomycetes</taxon>
        <taxon>Agaricomycetidae</taxon>
        <taxon>Agaricales</taxon>
        <taxon>Agaricineae</taxon>
        <taxon>Hymenogastraceae</taxon>
        <taxon>Hebeloma</taxon>
    </lineage>
</organism>
<dbReference type="InterPro" id="IPR011333">
    <property type="entry name" value="SKP1/BTB/POZ_sf"/>
</dbReference>
<reference evidence="2 3" key="1">
    <citation type="submission" date="2014-04" db="EMBL/GenBank/DDBJ databases">
        <authorList>
            <consortium name="DOE Joint Genome Institute"/>
            <person name="Kuo A."/>
            <person name="Gay G."/>
            <person name="Dore J."/>
            <person name="Kohler A."/>
            <person name="Nagy L.G."/>
            <person name="Floudas D."/>
            <person name="Copeland A."/>
            <person name="Barry K.W."/>
            <person name="Cichocki N."/>
            <person name="Veneault-Fourrey C."/>
            <person name="LaButti K."/>
            <person name="Lindquist E.A."/>
            <person name="Lipzen A."/>
            <person name="Lundell T."/>
            <person name="Morin E."/>
            <person name="Murat C."/>
            <person name="Sun H."/>
            <person name="Tunlid A."/>
            <person name="Henrissat B."/>
            <person name="Grigoriev I.V."/>
            <person name="Hibbett D.S."/>
            <person name="Martin F."/>
            <person name="Nordberg H.P."/>
            <person name="Cantor M.N."/>
            <person name="Hua S.X."/>
        </authorList>
    </citation>
    <scope>NUCLEOTIDE SEQUENCE [LARGE SCALE GENOMIC DNA]</scope>
    <source>
        <strain evidence="3">h7</strain>
    </source>
</reference>
<dbReference type="SMART" id="SM00225">
    <property type="entry name" value="BTB"/>
    <property type="match status" value="1"/>
</dbReference>
<dbReference type="EMBL" id="KN831773">
    <property type="protein sequence ID" value="KIM44435.1"/>
    <property type="molecule type" value="Genomic_DNA"/>
</dbReference>
<dbReference type="Proteomes" id="UP000053424">
    <property type="component" value="Unassembled WGS sequence"/>
</dbReference>
<dbReference type="Pfam" id="PF00651">
    <property type="entry name" value="BTB"/>
    <property type="match status" value="1"/>
</dbReference>
<keyword evidence="3" id="KW-1185">Reference proteome</keyword>
<dbReference type="Gene3D" id="3.30.710.10">
    <property type="entry name" value="Potassium Channel Kv1.1, Chain A"/>
    <property type="match status" value="1"/>
</dbReference>
<accession>A0A0C3C6B9</accession>
<evidence type="ECO:0000313" key="2">
    <source>
        <dbReference type="EMBL" id="KIM44435.1"/>
    </source>
</evidence>
<name>A0A0C3C6B9_HEBCY</name>
<reference evidence="3" key="2">
    <citation type="submission" date="2015-01" db="EMBL/GenBank/DDBJ databases">
        <title>Evolutionary Origins and Diversification of the Mycorrhizal Mutualists.</title>
        <authorList>
            <consortium name="DOE Joint Genome Institute"/>
            <consortium name="Mycorrhizal Genomics Consortium"/>
            <person name="Kohler A."/>
            <person name="Kuo A."/>
            <person name="Nagy L.G."/>
            <person name="Floudas D."/>
            <person name="Copeland A."/>
            <person name="Barry K.W."/>
            <person name="Cichocki N."/>
            <person name="Veneault-Fourrey C."/>
            <person name="LaButti K."/>
            <person name="Lindquist E.A."/>
            <person name="Lipzen A."/>
            <person name="Lundell T."/>
            <person name="Morin E."/>
            <person name="Murat C."/>
            <person name="Riley R."/>
            <person name="Ohm R."/>
            <person name="Sun H."/>
            <person name="Tunlid A."/>
            <person name="Henrissat B."/>
            <person name="Grigoriev I.V."/>
            <person name="Hibbett D.S."/>
            <person name="Martin F."/>
        </authorList>
    </citation>
    <scope>NUCLEOTIDE SEQUENCE [LARGE SCALE GENOMIC DNA]</scope>
    <source>
        <strain evidence="3">h7</strain>
    </source>
</reference>
<evidence type="ECO:0000259" key="1">
    <source>
        <dbReference type="SMART" id="SM00225"/>
    </source>
</evidence>
<feature type="domain" description="BTB" evidence="1">
    <location>
        <begin position="41"/>
        <end position="142"/>
    </location>
</feature>
<gene>
    <name evidence="2" type="ORF">M413DRAFT_24933</name>
</gene>
<sequence>MSDSADGSRTLTTHPECEYYSLEPQTFTLIIFDIDESAKDTDVIIQSSDGVIFNLHWKYLQLYPGFVRDVDDGSQPNEEKEKMDLDEPSDVLEILFQFVYPKRHPSLEDIDFETLAAVAEAVEKYQVFSAMNLCALRLERFLPCEQHATRILIYSTKYNYTKLANEAALSLCRKPDLEVVKQLPAAMIMPWLTYRSAWKALFDARLQKTMERCVVSIRCSSTTFRVESSISICAFCTTSTLAWFQFLENLDRLSDLKSSLIALMDERNLPSQYQLHSYRFGKSNFAKFSNAIKGGCDQCLSRCQHMSSELEELSKDIEAIPPFTEFLKSY</sequence>
<proteinExistence type="predicted"/>
<evidence type="ECO:0000313" key="3">
    <source>
        <dbReference type="Proteomes" id="UP000053424"/>
    </source>
</evidence>
<dbReference type="InterPro" id="IPR000210">
    <property type="entry name" value="BTB/POZ_dom"/>
</dbReference>
<dbReference type="HOGENOM" id="CLU_075133_1_0_1"/>
<protein>
    <recommendedName>
        <fullName evidence="1">BTB domain-containing protein</fullName>
    </recommendedName>
</protein>
<dbReference type="OrthoDB" id="3184970at2759"/>
<dbReference type="AlphaFoldDB" id="A0A0C3C6B9"/>